<evidence type="ECO:0000313" key="1">
    <source>
        <dbReference type="EMBL" id="KKI98560.1"/>
    </source>
</evidence>
<organism evidence="1 2">
    <name type="scientific">Prochlorothrix hollandica PCC 9006 = CALU 1027</name>
    <dbReference type="NCBI Taxonomy" id="317619"/>
    <lineage>
        <taxon>Bacteria</taxon>
        <taxon>Bacillati</taxon>
        <taxon>Cyanobacteriota</taxon>
        <taxon>Cyanophyceae</taxon>
        <taxon>Prochlorotrichales</taxon>
        <taxon>Prochlorotrichaceae</taxon>
        <taxon>Prochlorothrix</taxon>
    </lineage>
</organism>
<gene>
    <name evidence="1" type="ORF">PROH_16800</name>
</gene>
<accession>A0A0M2PPR5</accession>
<dbReference type="STRING" id="317619.GCA_000332315_01449"/>
<protein>
    <submittedName>
        <fullName evidence="1">Uncharacterized protein</fullName>
    </submittedName>
</protein>
<dbReference type="EMBL" id="AJTX02000007">
    <property type="protein sequence ID" value="KKI98560.1"/>
    <property type="molecule type" value="Genomic_DNA"/>
</dbReference>
<comment type="caution">
    <text evidence="1">The sequence shown here is derived from an EMBL/GenBank/DDBJ whole genome shotgun (WGS) entry which is preliminary data.</text>
</comment>
<dbReference type="Proteomes" id="UP000034681">
    <property type="component" value="Unassembled WGS sequence"/>
</dbReference>
<proteinExistence type="predicted"/>
<reference evidence="1" key="1">
    <citation type="submission" date="2012-04" db="EMBL/GenBank/DDBJ databases">
        <authorList>
            <person name="Borisov I.G."/>
            <person name="Ivanikova N.V."/>
            <person name="Pinevich A.V."/>
        </authorList>
    </citation>
    <scope>NUCLEOTIDE SEQUENCE</scope>
    <source>
        <strain evidence="1">CALU 1027</strain>
    </source>
</reference>
<name>A0A0M2PPR5_PROHO</name>
<dbReference type="RefSeq" id="WP_017711989.1">
    <property type="nucleotide sequence ID" value="NZ_KB235936.1"/>
</dbReference>
<dbReference type="eggNOG" id="ENOG5033WEB">
    <property type="taxonomic scope" value="Bacteria"/>
</dbReference>
<dbReference type="AlphaFoldDB" id="A0A0M2PPR5"/>
<evidence type="ECO:0000313" key="2">
    <source>
        <dbReference type="Proteomes" id="UP000034681"/>
    </source>
</evidence>
<dbReference type="OrthoDB" id="511517at2"/>
<sequence>MNAAELATSLETTSKIAAIVHLFKAEFPDARVDLKPWCNDDDTRRLVDPESLDIGFHLPGWSPRYECRSILVQTRLYGDEGGDGPVGLGRLLGLEIVGFSYEGEEWRLSTIASWHFLGRKQPVPEIQEKFKHFCRQVFTLYATPQENAA</sequence>
<keyword evidence="2" id="KW-1185">Reference proteome</keyword>